<keyword evidence="3" id="KW-1185">Reference proteome</keyword>
<accession>A0ABY4GIZ4</accession>
<sequence length="63" mass="7246">MTYGIIGFGIVLASIIGVVLIPVLYKYNIDSLDKKIKRYTMIILGLCFIVCFILLWFPELINY</sequence>
<dbReference type="RefSeq" id="WP_244741906.1">
    <property type="nucleotide sequence ID" value="NZ_CP095071.1"/>
</dbReference>
<reference evidence="2 3" key="1">
    <citation type="submission" date="2022-04" db="EMBL/GenBank/DDBJ databases">
        <title>Gracilibacillus sp. isolated from saltern.</title>
        <authorList>
            <person name="Won M."/>
            <person name="Lee C.-M."/>
            <person name="Woen H.-Y."/>
            <person name="Kwon S.-W."/>
        </authorList>
    </citation>
    <scope>NUCLEOTIDE SEQUENCE [LARGE SCALE GENOMIC DNA]</scope>
    <source>
        <strain evidence="2 3">SSPM10-3</strain>
    </source>
</reference>
<keyword evidence="1" id="KW-1133">Transmembrane helix</keyword>
<organism evidence="2 3">
    <name type="scientific">Gracilibacillus salinarum</name>
    <dbReference type="NCBI Taxonomy" id="2932255"/>
    <lineage>
        <taxon>Bacteria</taxon>
        <taxon>Bacillati</taxon>
        <taxon>Bacillota</taxon>
        <taxon>Bacilli</taxon>
        <taxon>Bacillales</taxon>
        <taxon>Bacillaceae</taxon>
        <taxon>Gracilibacillus</taxon>
    </lineage>
</organism>
<gene>
    <name evidence="2" type="ORF">MUN87_16740</name>
</gene>
<evidence type="ECO:0000256" key="1">
    <source>
        <dbReference type="SAM" id="Phobius"/>
    </source>
</evidence>
<evidence type="ECO:0000313" key="2">
    <source>
        <dbReference type="EMBL" id="UOQ84323.1"/>
    </source>
</evidence>
<feature type="transmembrane region" description="Helical" evidence="1">
    <location>
        <begin position="39"/>
        <end position="57"/>
    </location>
</feature>
<proteinExistence type="predicted"/>
<dbReference type="Proteomes" id="UP000831537">
    <property type="component" value="Chromosome"/>
</dbReference>
<evidence type="ECO:0000313" key="3">
    <source>
        <dbReference type="Proteomes" id="UP000831537"/>
    </source>
</evidence>
<protein>
    <submittedName>
        <fullName evidence="2">Uncharacterized protein</fullName>
    </submittedName>
</protein>
<keyword evidence="1" id="KW-0812">Transmembrane</keyword>
<dbReference type="EMBL" id="CP095071">
    <property type="protein sequence ID" value="UOQ84323.1"/>
    <property type="molecule type" value="Genomic_DNA"/>
</dbReference>
<feature type="transmembrane region" description="Helical" evidence="1">
    <location>
        <begin position="6"/>
        <end position="27"/>
    </location>
</feature>
<name>A0ABY4GIZ4_9BACI</name>
<keyword evidence="1" id="KW-0472">Membrane</keyword>